<proteinExistence type="predicted"/>
<accession>A0A1T4SXD2</accession>
<organism evidence="1 2">
    <name type="scientific">Enhydrobacter aerosaccus</name>
    <dbReference type="NCBI Taxonomy" id="225324"/>
    <lineage>
        <taxon>Bacteria</taxon>
        <taxon>Pseudomonadati</taxon>
        <taxon>Pseudomonadota</taxon>
        <taxon>Alphaproteobacteria</taxon>
        <taxon>Hyphomicrobiales</taxon>
        <taxon>Enhydrobacter</taxon>
    </lineage>
</organism>
<protein>
    <submittedName>
        <fullName evidence="1">Uncharacterized protein</fullName>
    </submittedName>
</protein>
<name>A0A1T4SXD2_9HYPH</name>
<evidence type="ECO:0000313" key="2">
    <source>
        <dbReference type="Proteomes" id="UP000190092"/>
    </source>
</evidence>
<dbReference type="STRING" id="225324.SAMN02745126_05280"/>
<evidence type="ECO:0000313" key="1">
    <source>
        <dbReference type="EMBL" id="SKA32581.1"/>
    </source>
</evidence>
<dbReference type="EMBL" id="FUWJ01000010">
    <property type="protein sequence ID" value="SKA32581.1"/>
    <property type="molecule type" value="Genomic_DNA"/>
</dbReference>
<dbReference type="RefSeq" id="WP_085937008.1">
    <property type="nucleotide sequence ID" value="NZ_FUWJ01000010.1"/>
</dbReference>
<sequence length="259" mass="29506">MPSCLWLLIAGLGKMVTGKFDYLVNVSEAAFQSMVIATIESFLVPGRAGKSGRLTRQRETFGLLWGYETTTASKGRCFNVDVAIVDANAERGHSSVIPSRGLETINKALPTYWPNLRFLGDFHSHPWTAREQWPNRPFLSEEDRSSIENNPSYAKLGLRVALLLNVQKLAKKGRMMPVFSHDNTLEFRLNDLRMSLAAWVACPVRNGSREEALYVIPRPGRTAHDKWKREPWHVKYRFLDKKRVWLNAPVHNFLTPLGD</sequence>
<reference evidence="2" key="1">
    <citation type="submission" date="2017-02" db="EMBL/GenBank/DDBJ databases">
        <authorList>
            <person name="Varghese N."/>
            <person name="Submissions S."/>
        </authorList>
    </citation>
    <scope>NUCLEOTIDE SEQUENCE [LARGE SCALE GENOMIC DNA]</scope>
    <source>
        <strain evidence="2">ATCC 27094</strain>
    </source>
</reference>
<gene>
    <name evidence="1" type="ORF">SAMN02745126_05280</name>
</gene>
<keyword evidence="2" id="KW-1185">Reference proteome</keyword>
<dbReference type="OrthoDB" id="6398785at2"/>
<dbReference type="Proteomes" id="UP000190092">
    <property type="component" value="Unassembled WGS sequence"/>
</dbReference>
<dbReference type="AlphaFoldDB" id="A0A1T4SXD2"/>